<dbReference type="GO" id="GO:0005829">
    <property type="term" value="C:cytosol"/>
    <property type="evidence" value="ECO:0007669"/>
    <property type="project" value="TreeGrafter"/>
</dbReference>
<keyword evidence="4" id="KW-1185">Reference proteome</keyword>
<dbReference type="FunFam" id="3.20.20.100:FF:000004">
    <property type="entry name" value="Oxidoreductase, aldo/keto reductase"/>
    <property type="match status" value="1"/>
</dbReference>
<dbReference type="AlphaFoldDB" id="A0A1M4YUI6"/>
<dbReference type="PRINTS" id="PR00069">
    <property type="entry name" value="ALDKETRDTASE"/>
</dbReference>
<dbReference type="InterPro" id="IPR036812">
    <property type="entry name" value="NAD(P)_OxRdtase_dom_sf"/>
</dbReference>
<dbReference type="OrthoDB" id="9803483at2"/>
<accession>A0A1M4YUI6</accession>
<dbReference type="Gene3D" id="3.20.20.100">
    <property type="entry name" value="NADP-dependent oxidoreductase domain"/>
    <property type="match status" value="1"/>
</dbReference>
<proteinExistence type="predicted"/>
<protein>
    <submittedName>
        <fullName evidence="3">Predicted oxidoreductase</fullName>
    </submittedName>
</protein>
<dbReference type="GO" id="GO:0016491">
    <property type="term" value="F:oxidoreductase activity"/>
    <property type="evidence" value="ECO:0007669"/>
    <property type="project" value="UniProtKB-KW"/>
</dbReference>
<reference evidence="3 4" key="1">
    <citation type="submission" date="2016-11" db="EMBL/GenBank/DDBJ databases">
        <authorList>
            <person name="Jaros S."/>
            <person name="Januszkiewicz K."/>
            <person name="Wedrychowicz H."/>
        </authorList>
    </citation>
    <scope>NUCLEOTIDE SEQUENCE [LARGE SCALE GENOMIC DNA]</scope>
    <source>
        <strain evidence="3 4">DSM 19436</strain>
    </source>
</reference>
<dbReference type="InterPro" id="IPR050523">
    <property type="entry name" value="AKR_Detox_Biosynth"/>
</dbReference>
<dbReference type="SUPFAM" id="SSF51430">
    <property type="entry name" value="NAD(P)-linked oxidoreductase"/>
    <property type="match status" value="1"/>
</dbReference>
<feature type="domain" description="NADP-dependent oxidoreductase" evidence="2">
    <location>
        <begin position="15"/>
        <end position="319"/>
    </location>
</feature>
<evidence type="ECO:0000259" key="2">
    <source>
        <dbReference type="Pfam" id="PF00248"/>
    </source>
</evidence>
<dbReference type="PANTHER" id="PTHR43364:SF4">
    <property type="entry name" value="NAD(P)-LINKED OXIDOREDUCTASE SUPERFAMILY PROTEIN"/>
    <property type="match status" value="1"/>
</dbReference>
<evidence type="ECO:0000313" key="4">
    <source>
        <dbReference type="Proteomes" id="UP000184485"/>
    </source>
</evidence>
<dbReference type="Proteomes" id="UP000184485">
    <property type="component" value="Unassembled WGS sequence"/>
</dbReference>
<sequence length="336" mass="35869">MQFRRLGSSGLLVSELALGTMVFGEASDRGTPEADALRLVDAYVAAGGNHFDLADVYAGGRAEEIVGKALKGRRADAVIATKVRWPMGSGPNQAGLSRRHIIDAIDASLTRLGTDFIDVFYMHGWDALTPLEESLRALDDLVTAGKARYIGVSNFAAWQAMKALGISERHGWVRFVAAQYQYSLVTRDIESEVAGLCRSEGMGIVPWAPLGGGFLSGKYKSGARPTIAEGRIGGTPDEWEESWVRRATDANWKTLAAVEAVAAAHDGATLSQVSLAWLLAQPAVASVIVGARTVAQFEDNLASVALALSADELEHLTTVSKPTTPYPARAVNESDR</sequence>
<dbReference type="STRING" id="1122133.SAMN02745157_1612"/>
<organism evidence="3 4">
    <name type="scientific">Kaistia soli DSM 19436</name>
    <dbReference type="NCBI Taxonomy" id="1122133"/>
    <lineage>
        <taxon>Bacteria</taxon>
        <taxon>Pseudomonadati</taxon>
        <taxon>Pseudomonadota</taxon>
        <taxon>Alphaproteobacteria</taxon>
        <taxon>Hyphomicrobiales</taxon>
        <taxon>Kaistiaceae</taxon>
        <taxon>Kaistia</taxon>
    </lineage>
</organism>
<keyword evidence="1" id="KW-0560">Oxidoreductase</keyword>
<dbReference type="RefSeq" id="WP_073052158.1">
    <property type="nucleotide sequence ID" value="NZ_FQUP01000001.1"/>
</dbReference>
<dbReference type="PANTHER" id="PTHR43364">
    <property type="entry name" value="NADH-SPECIFIC METHYLGLYOXAL REDUCTASE-RELATED"/>
    <property type="match status" value="1"/>
</dbReference>
<evidence type="ECO:0000313" key="3">
    <source>
        <dbReference type="EMBL" id="SHF09006.1"/>
    </source>
</evidence>
<dbReference type="PROSITE" id="PS00062">
    <property type="entry name" value="ALDOKETO_REDUCTASE_2"/>
    <property type="match status" value="1"/>
</dbReference>
<gene>
    <name evidence="3" type="ORF">SAMN02745157_1612</name>
</gene>
<dbReference type="InterPro" id="IPR018170">
    <property type="entry name" value="Aldo/ket_reductase_CS"/>
</dbReference>
<evidence type="ECO:0000256" key="1">
    <source>
        <dbReference type="ARBA" id="ARBA00023002"/>
    </source>
</evidence>
<dbReference type="EMBL" id="FQUP01000001">
    <property type="protein sequence ID" value="SHF09006.1"/>
    <property type="molecule type" value="Genomic_DNA"/>
</dbReference>
<dbReference type="Pfam" id="PF00248">
    <property type="entry name" value="Aldo_ket_red"/>
    <property type="match status" value="1"/>
</dbReference>
<dbReference type="InterPro" id="IPR023210">
    <property type="entry name" value="NADP_OxRdtase_dom"/>
</dbReference>
<name>A0A1M4YUI6_9HYPH</name>
<dbReference type="InterPro" id="IPR020471">
    <property type="entry name" value="AKR"/>
</dbReference>